<name>A0A6A0A9T9_HAELA</name>
<keyword evidence="3" id="KW-1185">Reference proteome</keyword>
<sequence>MLTLFEVRMVGRTALRRLLTWSTGSLALCWVTAKVPLLDREKVTHVQLHGCSTKAQRGAPRGVHKLTMFNAGFNAVSGHTFAICPFEAHWCGCRTSHTKPTRQGRQNARGRGRANSPSHWAGGYCPANAAQHPPDDRSYFDKLKRATQKGLARGAASQQDRPNPPSDGHKCSARRATGGTAAGAAPVFCSFSACQMPLPVPIWSSASGTISEGWQHHACASGATRLEDSPLKPLQVMQVEYISMQDCFKLMLPHAIPRAPHAISRSVPTLSHSSAGLAARPTLKRGMM</sequence>
<gene>
    <name evidence="2" type="ORF">HaLaN_28099</name>
</gene>
<evidence type="ECO:0000313" key="2">
    <source>
        <dbReference type="EMBL" id="GFH29445.1"/>
    </source>
</evidence>
<feature type="region of interest" description="Disordered" evidence="1">
    <location>
        <begin position="97"/>
        <end position="175"/>
    </location>
</feature>
<accession>A0A6A0A9T9</accession>
<evidence type="ECO:0000313" key="3">
    <source>
        <dbReference type="Proteomes" id="UP000485058"/>
    </source>
</evidence>
<evidence type="ECO:0000256" key="1">
    <source>
        <dbReference type="SAM" id="MobiDB-lite"/>
    </source>
</evidence>
<reference evidence="2 3" key="1">
    <citation type="submission" date="2020-02" db="EMBL/GenBank/DDBJ databases">
        <title>Draft genome sequence of Haematococcus lacustris strain NIES-144.</title>
        <authorList>
            <person name="Morimoto D."/>
            <person name="Nakagawa S."/>
            <person name="Yoshida T."/>
            <person name="Sawayama S."/>
        </authorList>
    </citation>
    <scope>NUCLEOTIDE SEQUENCE [LARGE SCALE GENOMIC DNA]</scope>
    <source>
        <strain evidence="2 3">NIES-144</strain>
    </source>
</reference>
<proteinExistence type="predicted"/>
<dbReference type="Proteomes" id="UP000485058">
    <property type="component" value="Unassembled WGS sequence"/>
</dbReference>
<feature type="compositionally biased region" description="Basic residues" evidence="1">
    <location>
        <begin position="97"/>
        <end position="112"/>
    </location>
</feature>
<dbReference type="EMBL" id="BLLF01004347">
    <property type="protein sequence ID" value="GFH29445.1"/>
    <property type="molecule type" value="Genomic_DNA"/>
</dbReference>
<organism evidence="2 3">
    <name type="scientific">Haematococcus lacustris</name>
    <name type="common">Green alga</name>
    <name type="synonym">Haematococcus pluvialis</name>
    <dbReference type="NCBI Taxonomy" id="44745"/>
    <lineage>
        <taxon>Eukaryota</taxon>
        <taxon>Viridiplantae</taxon>
        <taxon>Chlorophyta</taxon>
        <taxon>core chlorophytes</taxon>
        <taxon>Chlorophyceae</taxon>
        <taxon>CS clade</taxon>
        <taxon>Chlamydomonadales</taxon>
        <taxon>Haematococcaceae</taxon>
        <taxon>Haematococcus</taxon>
    </lineage>
</organism>
<feature type="compositionally biased region" description="Basic and acidic residues" evidence="1">
    <location>
        <begin position="133"/>
        <end position="144"/>
    </location>
</feature>
<dbReference type="AlphaFoldDB" id="A0A6A0A9T9"/>
<protein>
    <submittedName>
        <fullName evidence="2">Uncharacterized protein</fullName>
    </submittedName>
</protein>
<comment type="caution">
    <text evidence="2">The sequence shown here is derived from an EMBL/GenBank/DDBJ whole genome shotgun (WGS) entry which is preliminary data.</text>
</comment>